<reference evidence="2" key="1">
    <citation type="submission" date="2010-10" db="EMBL/GenBank/DDBJ databases">
        <title>Complete sequence of chromosome of Geobacillus sp. Y4.1MC1.</title>
        <authorList>
            <consortium name="US DOE Joint Genome Institute"/>
            <person name="Lucas S."/>
            <person name="Copeland A."/>
            <person name="Lapidus A."/>
            <person name="Cheng J.-F."/>
            <person name="Bruce D."/>
            <person name="Goodwin L."/>
            <person name="Pitluck S."/>
            <person name="Chertkov O."/>
            <person name="Zhang X."/>
            <person name="Detter J.C."/>
            <person name="Han C."/>
            <person name="Tapia R."/>
            <person name="Land M."/>
            <person name="Hauser L."/>
            <person name="Jeffries C."/>
            <person name="Kyrpides N."/>
            <person name="Ivanova N."/>
            <person name="Ovchinnikova G."/>
            <person name="Brumm P."/>
            <person name="Mead D."/>
            <person name="Woyke T."/>
        </authorList>
    </citation>
    <scope>NUCLEOTIDE SEQUENCE [LARGE SCALE GENOMIC DNA]</scope>
    <source>
        <strain evidence="2">Y4.1MC1</strain>
    </source>
</reference>
<keyword evidence="1" id="KW-1133">Transmembrane helix</keyword>
<protein>
    <submittedName>
        <fullName evidence="2">Uncharacterized protein</fullName>
    </submittedName>
</protein>
<evidence type="ECO:0000313" key="2">
    <source>
        <dbReference type="EMBL" id="ADP73337.1"/>
    </source>
</evidence>
<keyword evidence="1" id="KW-0472">Membrane</keyword>
<sequence>MLAVSETVASAKKCLHERMPEHEMKASLSGSFFVIFIDMLDKKFFHYVYSDILYKRLLILFICYKIVMRIK</sequence>
<dbReference type="AlphaFoldDB" id="A0A7U4DJD5"/>
<proteinExistence type="predicted"/>
<evidence type="ECO:0000256" key="1">
    <source>
        <dbReference type="SAM" id="Phobius"/>
    </source>
</evidence>
<dbReference type="EMBL" id="CP002293">
    <property type="protein sequence ID" value="ADP73337.1"/>
    <property type="molecule type" value="Genomic_DNA"/>
</dbReference>
<gene>
    <name evidence="2" type="ORF">GY4MC1_0505</name>
</gene>
<keyword evidence="1" id="KW-0812">Transmembrane</keyword>
<name>A0A7U4DJD5_GEOS0</name>
<organism evidence="2">
    <name type="scientific">Geobacillus sp. (strain Y4.1MC1)</name>
    <dbReference type="NCBI Taxonomy" id="581103"/>
    <lineage>
        <taxon>Bacteria</taxon>
        <taxon>Bacillati</taxon>
        <taxon>Bacillota</taxon>
        <taxon>Bacilli</taxon>
        <taxon>Bacillales</taxon>
        <taxon>Anoxybacillaceae</taxon>
        <taxon>Geobacillus</taxon>
    </lineage>
</organism>
<accession>A0A7U4DJD5</accession>
<dbReference type="KEGG" id="gmc:GY4MC1_0505"/>
<feature type="transmembrane region" description="Helical" evidence="1">
    <location>
        <begin position="47"/>
        <end position="67"/>
    </location>
</feature>